<feature type="signal peptide" evidence="1">
    <location>
        <begin position="1"/>
        <end position="19"/>
    </location>
</feature>
<sequence length="150" mass="15939">MKHLLLAVLVAAMGTGCVAPNSARRPTTTVASQPQKPAFLPTPQPVGVNKDHCYLNHPAQPRGLPSFEGLVLHGGIVNGSQFYACAPGAALQVQSADEELIGELITYVCDPSKPVTKTAGWTEGTAGAFCAYRDNGIPSYVRRLRIQVVR</sequence>
<accession>A0AAW4Q8M3</accession>
<dbReference type="EMBL" id="QGBI01000024">
    <property type="protein sequence ID" value="MBX3892355.1"/>
    <property type="molecule type" value="Genomic_DNA"/>
</dbReference>
<evidence type="ECO:0000313" key="2">
    <source>
        <dbReference type="EMBL" id="MBX3892355.1"/>
    </source>
</evidence>
<dbReference type="Proteomes" id="UP001199322">
    <property type="component" value="Unassembled WGS sequence"/>
</dbReference>
<feature type="chain" id="PRO_5043599123" description="Lipoprotein" evidence="1">
    <location>
        <begin position="20"/>
        <end position="150"/>
    </location>
</feature>
<evidence type="ECO:0000313" key="3">
    <source>
        <dbReference type="Proteomes" id="UP001199322"/>
    </source>
</evidence>
<organism evidence="2 3">
    <name type="scientific">Ralstonia pickettii</name>
    <name type="common">Burkholderia pickettii</name>
    <dbReference type="NCBI Taxonomy" id="329"/>
    <lineage>
        <taxon>Bacteria</taxon>
        <taxon>Pseudomonadati</taxon>
        <taxon>Pseudomonadota</taxon>
        <taxon>Betaproteobacteria</taxon>
        <taxon>Burkholderiales</taxon>
        <taxon>Burkholderiaceae</taxon>
        <taxon>Ralstonia</taxon>
    </lineage>
</organism>
<dbReference type="AlphaFoldDB" id="A0AAW4Q8M3"/>
<protein>
    <recommendedName>
        <fullName evidence="4">Lipoprotein</fullName>
    </recommendedName>
</protein>
<comment type="caution">
    <text evidence="2">The sequence shown here is derived from an EMBL/GenBank/DDBJ whole genome shotgun (WGS) entry which is preliminary data.</text>
</comment>
<keyword evidence="1" id="KW-0732">Signal</keyword>
<gene>
    <name evidence="2" type="ORF">DEE74_21030</name>
</gene>
<dbReference type="RefSeq" id="WP_146049741.1">
    <property type="nucleotide sequence ID" value="NZ_CATWFT010000019.1"/>
</dbReference>
<name>A0AAW4Q8M3_RALPI</name>
<proteinExistence type="predicted"/>
<reference evidence="2" key="1">
    <citation type="submission" date="2018-06" db="EMBL/GenBank/DDBJ databases">
        <authorList>
            <person name="O'Rourke A."/>
        </authorList>
    </citation>
    <scope>NUCLEOTIDE SEQUENCE</scope>
    <source>
        <strain evidence="2">132550021-3</strain>
    </source>
</reference>
<evidence type="ECO:0008006" key="4">
    <source>
        <dbReference type="Google" id="ProtNLM"/>
    </source>
</evidence>
<dbReference type="PROSITE" id="PS51257">
    <property type="entry name" value="PROKAR_LIPOPROTEIN"/>
    <property type="match status" value="1"/>
</dbReference>
<evidence type="ECO:0000256" key="1">
    <source>
        <dbReference type="SAM" id="SignalP"/>
    </source>
</evidence>